<feature type="region of interest" description="Disordered" evidence="1">
    <location>
        <begin position="1035"/>
        <end position="1258"/>
    </location>
</feature>
<feature type="compositionally biased region" description="Polar residues" evidence="1">
    <location>
        <begin position="1110"/>
        <end position="1129"/>
    </location>
</feature>
<dbReference type="PANTHER" id="PTHR47020:SF1">
    <property type="entry name" value="HILLARIN"/>
    <property type="match status" value="1"/>
</dbReference>
<evidence type="ECO:0000313" key="4">
    <source>
        <dbReference type="Proteomes" id="UP000005408"/>
    </source>
</evidence>
<dbReference type="Pfam" id="PF23265">
    <property type="entry name" value="Ig-like_KY"/>
    <property type="match status" value="2"/>
</dbReference>
<feature type="compositionally biased region" description="Polar residues" evidence="1">
    <location>
        <begin position="1220"/>
        <end position="1247"/>
    </location>
</feature>
<reference evidence="3" key="1">
    <citation type="submission" date="2022-08" db="UniProtKB">
        <authorList>
            <consortium name="EnsemblMetazoa"/>
        </authorList>
    </citation>
    <scope>IDENTIFICATION</scope>
    <source>
        <strain evidence="3">05x7-T-G4-1.051#20</strain>
    </source>
</reference>
<sequence>MPKKDKPNSSASKPENAPTDNREEATNTTEEKEEVGIPEVKPPGSSKKELLKDVDFSVIDHHALKATNSLLKESFWDLTKYLSDDDAWEDDLVKVRVIFRWITSYNVKKMKIEETPPPNTPLEYFSKIQSGFGNHAQLFYIMCQLFDIPCVVVDGMTKSKMYTVGDPLNHEEMAAQWNAVYLRDEWRLIDLFWAIECVEVDSGKDDDFDENGDFLDQESVDDQKEDNDDVMSKASFIRYHHNEEVDEQYFLTDPRQLIWTHLPDDSKWQLMKTPMSEKDWEEQLYVRERSHEMEISIKRNLYGKQVVQAKEGKADIILWFPEKKGESYEFKHSFRRTNRSEGKKPIDKILNRFTIFDHIHDRIHFKCMLPVAGRFYLDIFGRDKQSKELGEFDLLCTYVVVSTTPEKEPDPLPDYPRIGWGECARSRKLKLIPITHKEAFITTEDGILDIRLQGSDKLKLKIKMKSVIIDEVNLVKYVMMHWHAGEYLIQTRLPKPGKYALKLYGFLEPNATEMVNVYNYLITCTGRGVKNYPFPCFSQDQLGEDPNAYKIWVRGFQTQASFLEAKEGHTKLEFEAKDGIQLQCELNTNNPVAAERMRVVTKEDRSHQLYFLDLPIEGEYSFNLYAYKKNSSQRLHNAFTYLIHSTGRPIEKGQTNTSKGNTNRNFWKDSNEITTETVETADDEVIFPVPRCIDNLIAFLAKRKSDEPPTSKSVERFTEKDIELYRVKVPEVGEYVFTIYEKKDVGFMKMRARYLIRKVENEDEDNDDDVTETQDFLEVLRIIRDERKKEGKSVTEAEKQLQSNRKVQLEQPKASERIVLSQNLKSAINSRRPALIKRALNEYKYLKPSQGDDLLVEGSRLLRKLEAQEALIRAYEDQDLKELDKAIVKARSINDPSMKQPLTLASRLRDRLAAKNNLKDMILNADIRTIYELRKLVHPPDGVHQTIKAALLLLDCPRHEVETWKKCMALLGNRGQDGLRYKMSELNPDDVSRKNALDAKITIEPYTEEQLRYISPGAAAFYNWTEQVIKEVEARGGVLKKKPPKPKTPPPPVPREPSPTPPPKKKKEPSTKFVTLDELMKEKFPMDKDPNAKPEKPAVNPSPDPALTEDTVSSKNSYTGRHQQRSQYYSRKPRAVRNKNESESPTSKTPVDIPSPDNLFRATNKSVSPDRRRPRENHRKDPKGSRILLELDEKKDKSKKPMENSNSLSKTAPNKGISYPTRNVRNVSPVKTETLGNRRTPSPSKNSTKGEVKRIDSRGYYKNYKAHQILNQSMEPDILQINHDTDPVNELEPDDPKGYQSIYQKRKHFNDFKTLPKQTV</sequence>
<feature type="compositionally biased region" description="Basic and acidic residues" evidence="1">
    <location>
        <begin position="1168"/>
        <end position="1202"/>
    </location>
</feature>
<feature type="compositionally biased region" description="Polar residues" evidence="1">
    <location>
        <begin position="1203"/>
        <end position="1212"/>
    </location>
</feature>
<name>A0A8W8N0X6_MAGGI</name>
<evidence type="ECO:0000313" key="3">
    <source>
        <dbReference type="EnsemblMetazoa" id="G3547.3:cds"/>
    </source>
</evidence>
<feature type="compositionally biased region" description="Pro residues" evidence="1">
    <location>
        <begin position="1046"/>
        <end position="1062"/>
    </location>
</feature>
<keyword evidence="4" id="KW-1185">Reference proteome</keyword>
<dbReference type="SUPFAM" id="SSF54001">
    <property type="entry name" value="Cysteine proteinases"/>
    <property type="match status" value="1"/>
</dbReference>
<organism evidence="3 4">
    <name type="scientific">Magallana gigas</name>
    <name type="common">Pacific oyster</name>
    <name type="synonym">Crassostrea gigas</name>
    <dbReference type="NCBI Taxonomy" id="29159"/>
    <lineage>
        <taxon>Eukaryota</taxon>
        <taxon>Metazoa</taxon>
        <taxon>Spiralia</taxon>
        <taxon>Lophotrochozoa</taxon>
        <taxon>Mollusca</taxon>
        <taxon>Bivalvia</taxon>
        <taxon>Autobranchia</taxon>
        <taxon>Pteriomorphia</taxon>
        <taxon>Ostreida</taxon>
        <taxon>Ostreoidea</taxon>
        <taxon>Ostreidae</taxon>
        <taxon>Magallana</taxon>
    </lineage>
</organism>
<dbReference type="Gene3D" id="1.20.920.60">
    <property type="match status" value="1"/>
</dbReference>
<evidence type="ECO:0000256" key="1">
    <source>
        <dbReference type="SAM" id="MobiDB-lite"/>
    </source>
</evidence>
<evidence type="ECO:0000259" key="2">
    <source>
        <dbReference type="Pfam" id="PF23265"/>
    </source>
</evidence>
<dbReference type="EnsemblMetazoa" id="G3547.3">
    <property type="protein sequence ID" value="G3547.3:cds"/>
    <property type="gene ID" value="G3547"/>
</dbReference>
<feature type="compositionally biased region" description="Basic and acidic residues" evidence="1">
    <location>
        <begin position="1078"/>
        <end position="1096"/>
    </location>
</feature>
<dbReference type="InterPro" id="IPR056564">
    <property type="entry name" value="Ig-like_KY"/>
</dbReference>
<dbReference type="Proteomes" id="UP000005408">
    <property type="component" value="Unassembled WGS sequence"/>
</dbReference>
<proteinExistence type="predicted"/>
<dbReference type="InterPro" id="IPR038765">
    <property type="entry name" value="Papain-like_cys_pep_sf"/>
</dbReference>
<feature type="domain" description="KY-like immunoglobulin-like" evidence="2">
    <location>
        <begin position="429"/>
        <end position="535"/>
    </location>
</feature>
<feature type="domain" description="KY-like immunoglobulin-like" evidence="2">
    <location>
        <begin position="278"/>
        <end position="413"/>
    </location>
</feature>
<protein>
    <recommendedName>
        <fullName evidence="2">KY-like immunoglobulin-like domain-containing protein</fullName>
    </recommendedName>
</protein>
<dbReference type="PANTHER" id="PTHR47020">
    <property type="entry name" value="HILLARIN"/>
    <property type="match status" value="1"/>
</dbReference>
<feature type="compositionally biased region" description="Basic and acidic residues" evidence="1">
    <location>
        <begin position="1248"/>
        <end position="1258"/>
    </location>
</feature>
<dbReference type="InterPro" id="IPR053041">
    <property type="entry name" value="Transglut-like_Superfamily_Mod"/>
</dbReference>
<feature type="region of interest" description="Disordered" evidence="1">
    <location>
        <begin position="1"/>
        <end position="46"/>
    </location>
</feature>
<accession>A0A8W8N0X6</accession>